<dbReference type="Gene3D" id="3.60.21.10">
    <property type="match status" value="1"/>
</dbReference>
<evidence type="ECO:0000259" key="1">
    <source>
        <dbReference type="Pfam" id="PF00149"/>
    </source>
</evidence>
<accession>A0ABV3QGW4</accession>
<comment type="caution">
    <text evidence="2">The sequence shown here is derived from an EMBL/GenBank/DDBJ whole genome shotgun (WGS) entry which is preliminary data.</text>
</comment>
<dbReference type="RefSeq" id="WP_367854983.1">
    <property type="nucleotide sequence ID" value="NZ_JBFOHK010000004.1"/>
</dbReference>
<sequence length="234" mass="26083">MNRIFFCGDPHGRFVHIIEAVLAHRPAAIVLLGDVQTPEPLEVALRPILDRTEVWWIHGNHDTDSDADYDNLFGSALADHNLHGRVVEVAGVRIAGLGGIFRGQVWTPPYQPRYPSAEAFLAQCGKGNRWRGGLPRKHRSSIFPSDCKALLQEKADVLVSHEAPSCHSHGFRAIDELAFSLGTRMAYHGHHHEHVEYGEDEAQRLGFRPFSVGYCAIRDELGNIVRTTNVGEDL</sequence>
<dbReference type="Pfam" id="PF00149">
    <property type="entry name" value="Metallophos"/>
    <property type="match status" value="1"/>
</dbReference>
<dbReference type="InterPro" id="IPR029052">
    <property type="entry name" value="Metallo-depent_PP-like"/>
</dbReference>
<organism evidence="2 3">
    <name type="scientific">Rhodanobacter lycopersici</name>
    <dbReference type="NCBI Taxonomy" id="3162487"/>
    <lineage>
        <taxon>Bacteria</taxon>
        <taxon>Pseudomonadati</taxon>
        <taxon>Pseudomonadota</taxon>
        <taxon>Gammaproteobacteria</taxon>
        <taxon>Lysobacterales</taxon>
        <taxon>Rhodanobacteraceae</taxon>
        <taxon>Rhodanobacter</taxon>
    </lineage>
</organism>
<dbReference type="SUPFAM" id="SSF56300">
    <property type="entry name" value="Metallo-dependent phosphatases"/>
    <property type="match status" value="1"/>
</dbReference>
<feature type="domain" description="Calcineurin-like phosphoesterase" evidence="1">
    <location>
        <begin position="3"/>
        <end position="193"/>
    </location>
</feature>
<name>A0ABV3QGW4_9GAMM</name>
<dbReference type="EMBL" id="JBFOHK010000004">
    <property type="protein sequence ID" value="MEW9572919.1"/>
    <property type="molecule type" value="Genomic_DNA"/>
</dbReference>
<dbReference type="Proteomes" id="UP001556220">
    <property type="component" value="Unassembled WGS sequence"/>
</dbReference>
<dbReference type="PIRSF" id="PIRSF036446">
    <property type="entry name" value="Phosphoesterase_HI0762_prd"/>
    <property type="match status" value="1"/>
</dbReference>
<gene>
    <name evidence="2" type="ORF">ABQJ54_14270</name>
</gene>
<proteinExistence type="predicted"/>
<evidence type="ECO:0000313" key="2">
    <source>
        <dbReference type="EMBL" id="MEW9572919.1"/>
    </source>
</evidence>
<keyword evidence="3" id="KW-1185">Reference proteome</keyword>
<reference evidence="2 3" key="1">
    <citation type="submission" date="2024-06" db="EMBL/GenBank/DDBJ databases">
        <authorList>
            <person name="Woo H."/>
        </authorList>
    </citation>
    <scope>NUCLEOTIDE SEQUENCE [LARGE SCALE GENOMIC DNA]</scope>
    <source>
        <strain evidence="2 3">Si-c</strain>
    </source>
</reference>
<dbReference type="InterPro" id="IPR004843">
    <property type="entry name" value="Calcineurin-like_PHP"/>
</dbReference>
<evidence type="ECO:0000313" key="3">
    <source>
        <dbReference type="Proteomes" id="UP001556220"/>
    </source>
</evidence>
<dbReference type="InterPro" id="IPR017056">
    <property type="entry name" value="P-Estase_HI0762_prd"/>
</dbReference>
<protein>
    <submittedName>
        <fullName evidence="2">Metallophosphoesterase</fullName>
    </submittedName>
</protein>